<dbReference type="GO" id="GO:0004497">
    <property type="term" value="F:monooxygenase activity"/>
    <property type="evidence" value="ECO:0007669"/>
    <property type="project" value="UniProtKB-KW"/>
</dbReference>
<dbReference type="STRING" id="1254432.SCE1572_38030"/>
<keyword evidence="4" id="KW-0503">Monooxygenase</keyword>
<gene>
    <name evidence="5" type="ORF">SCE1572_38030</name>
</gene>
<dbReference type="PROSITE" id="PS00086">
    <property type="entry name" value="CYTOCHROME_P450"/>
    <property type="match status" value="1"/>
</dbReference>
<dbReference type="eggNOG" id="COG2124">
    <property type="taxonomic scope" value="Bacteria"/>
</dbReference>
<feature type="binding site" description="axial binding residue" evidence="3">
    <location>
        <position position="361"/>
    </location>
    <ligand>
        <name>heme</name>
        <dbReference type="ChEBI" id="CHEBI:30413"/>
    </ligand>
    <ligandPart>
        <name>Fe</name>
        <dbReference type="ChEBI" id="CHEBI:18248"/>
    </ligandPart>
</feature>
<evidence type="ECO:0008006" key="7">
    <source>
        <dbReference type="Google" id="ProtNLM"/>
    </source>
</evidence>
<dbReference type="Pfam" id="PF00067">
    <property type="entry name" value="p450"/>
    <property type="match status" value="1"/>
</dbReference>
<dbReference type="InterPro" id="IPR001128">
    <property type="entry name" value="Cyt_P450"/>
</dbReference>
<dbReference type="PATRIC" id="fig|1254432.3.peg.8618"/>
<dbReference type="HOGENOM" id="CLU_001570_5_1_7"/>
<dbReference type="InterPro" id="IPR050121">
    <property type="entry name" value="Cytochrome_P450_monoxygenase"/>
</dbReference>
<dbReference type="AlphaFoldDB" id="S4Y4P3"/>
<comment type="cofactor">
    <cofactor evidence="1 3">
        <name>heme</name>
        <dbReference type="ChEBI" id="CHEBI:30413"/>
    </cofactor>
</comment>
<evidence type="ECO:0000256" key="2">
    <source>
        <dbReference type="ARBA" id="ARBA00010617"/>
    </source>
</evidence>
<proteinExistence type="inferred from homology"/>
<dbReference type="InterPro" id="IPR017972">
    <property type="entry name" value="Cyt_P450_CS"/>
</dbReference>
<dbReference type="GO" id="GO:0016705">
    <property type="term" value="F:oxidoreductase activity, acting on paired donors, with incorporation or reduction of molecular oxygen"/>
    <property type="evidence" value="ECO:0007669"/>
    <property type="project" value="InterPro"/>
</dbReference>
<keyword evidence="3 4" id="KW-0479">Metal-binding</keyword>
<evidence type="ECO:0000256" key="3">
    <source>
        <dbReference type="PIRSR" id="PIRSR602401-1"/>
    </source>
</evidence>
<dbReference type="GO" id="GO:0005506">
    <property type="term" value="F:iron ion binding"/>
    <property type="evidence" value="ECO:0007669"/>
    <property type="project" value="InterPro"/>
</dbReference>
<dbReference type="InterPro" id="IPR002401">
    <property type="entry name" value="Cyt_P450_E_grp-I"/>
</dbReference>
<keyword evidence="3 4" id="KW-0408">Iron</keyword>
<evidence type="ECO:0000313" key="6">
    <source>
        <dbReference type="Proteomes" id="UP000014803"/>
    </source>
</evidence>
<dbReference type="InterPro" id="IPR036396">
    <property type="entry name" value="Cyt_P450_sf"/>
</dbReference>
<dbReference type="KEGG" id="scu:SCE1572_38030"/>
<evidence type="ECO:0000256" key="1">
    <source>
        <dbReference type="ARBA" id="ARBA00001971"/>
    </source>
</evidence>
<dbReference type="PRINTS" id="PR00463">
    <property type="entry name" value="EP450I"/>
</dbReference>
<dbReference type="SUPFAM" id="SSF48264">
    <property type="entry name" value="Cytochrome P450"/>
    <property type="match status" value="1"/>
</dbReference>
<keyword evidence="4" id="KW-0560">Oxidoreductase</keyword>
<dbReference type="Proteomes" id="UP000014803">
    <property type="component" value="Chromosome"/>
</dbReference>
<evidence type="ECO:0000256" key="4">
    <source>
        <dbReference type="RuleBase" id="RU000461"/>
    </source>
</evidence>
<sequence>MHGSWPEFRADPLAFLLDGTLAYGDFFRFRLGLKQCFAVADPAAIQRVFSDREGFTDKTPPHRMQDAYPRSVARLEGSEHLERRRALAPAFTRAALLARAEGAQRAVREGLARLRAGEARPVLPALEDVALRSAAMLLLGDAGERVVEHIAAELPRVEAWLGHAADDEAAYDRAREALAAAILRAAEHRRAAGNPGAVDLLDPLLRAVDAGQMDDQALIDEIVMMLVTHVPTAAASAWALYELARRPEVRRDLEEELDAIGARGAEVERAPLLSAVVLEALRLHPPVWVLAREARREFLHGPHAVSAGNEVLVSPYVMQRLPQYWKNPESFLPERFVPGSPWHVERPPPAYIPFGLGMRKCIGERTAILQMKLMLAALVRDFRFELPAGYEAGAFGQRPLVPRDGLPLLVERRKRAGRRDRDHEVAR</sequence>
<dbReference type="Gene3D" id="1.10.630.10">
    <property type="entry name" value="Cytochrome P450"/>
    <property type="match status" value="1"/>
</dbReference>
<evidence type="ECO:0000313" key="5">
    <source>
        <dbReference type="EMBL" id="AGP39789.1"/>
    </source>
</evidence>
<dbReference type="PANTHER" id="PTHR24305">
    <property type="entry name" value="CYTOCHROME P450"/>
    <property type="match status" value="1"/>
</dbReference>
<accession>S4Y4P3</accession>
<dbReference type="PRINTS" id="PR00385">
    <property type="entry name" value="P450"/>
</dbReference>
<dbReference type="PANTHER" id="PTHR24305:SF166">
    <property type="entry name" value="CYTOCHROME P450 12A4, MITOCHONDRIAL-RELATED"/>
    <property type="match status" value="1"/>
</dbReference>
<reference evidence="5 6" key="1">
    <citation type="journal article" date="2013" name="Sci. Rep.">
        <title>Extraordinary expansion of a Sorangium cellulosum genome from an alkaline milieu.</title>
        <authorList>
            <person name="Han K."/>
            <person name="Li Z.F."/>
            <person name="Peng R."/>
            <person name="Zhu L.P."/>
            <person name="Zhou T."/>
            <person name="Wang L.G."/>
            <person name="Li S.G."/>
            <person name="Zhang X.B."/>
            <person name="Hu W."/>
            <person name="Wu Z.H."/>
            <person name="Qin N."/>
            <person name="Li Y.Z."/>
        </authorList>
    </citation>
    <scope>NUCLEOTIDE SEQUENCE [LARGE SCALE GENOMIC DNA]</scope>
    <source>
        <strain evidence="5 6">So0157-2</strain>
    </source>
</reference>
<organism evidence="5 6">
    <name type="scientific">Sorangium cellulosum So0157-2</name>
    <dbReference type="NCBI Taxonomy" id="1254432"/>
    <lineage>
        <taxon>Bacteria</taxon>
        <taxon>Pseudomonadati</taxon>
        <taxon>Myxococcota</taxon>
        <taxon>Polyangia</taxon>
        <taxon>Polyangiales</taxon>
        <taxon>Polyangiaceae</taxon>
        <taxon>Sorangium</taxon>
    </lineage>
</organism>
<keyword evidence="3 4" id="KW-0349">Heme</keyword>
<comment type="similarity">
    <text evidence="2 4">Belongs to the cytochrome P450 family.</text>
</comment>
<dbReference type="GO" id="GO:0020037">
    <property type="term" value="F:heme binding"/>
    <property type="evidence" value="ECO:0007669"/>
    <property type="project" value="InterPro"/>
</dbReference>
<protein>
    <recommendedName>
        <fullName evidence="7">Cytochrome P450</fullName>
    </recommendedName>
</protein>
<name>S4Y4P3_SORCE</name>
<dbReference type="EMBL" id="CP003969">
    <property type="protein sequence ID" value="AGP39789.1"/>
    <property type="molecule type" value="Genomic_DNA"/>
</dbReference>